<proteinExistence type="predicted"/>
<dbReference type="InterPro" id="IPR036291">
    <property type="entry name" value="NAD(P)-bd_dom_sf"/>
</dbReference>
<dbReference type="Gene3D" id="3.40.50.720">
    <property type="entry name" value="NAD(P)-binding Rossmann-like Domain"/>
    <property type="match status" value="1"/>
</dbReference>
<sequence length="289" mass="33394">MTTLITGATGLIGRDLLNLLYGNGQLENQNFRLFVRETSDVTNLKKMGFELFYGDIDNKDSLLKATKDVDVIIHIVQMRYSPKVVDVANENNVKRIIIIGTTGVFSKYKMYSEEYKECEEYIKSHSKVPYVILRPTMIYGSKKDKNVHKLVEFMNKYRFFPVFGDGKGKMQPIYYQDLSNAIYSVYNDQSIVNNAFNLAGKNQLKYEDLLIVTANQLKKKVLIIKIPLPISILLVSIYNKLSKKPKLKLEQVKRISEDKIFDYSNAETQFNFSPISFEEGIKKQIHSMY</sequence>
<dbReference type="RefSeq" id="WP_244712093.1">
    <property type="nucleotide sequence ID" value="NZ_CP095073.1"/>
</dbReference>
<organism evidence="2 3">
    <name type="scientific">Halobacillus salinarum</name>
    <dbReference type="NCBI Taxonomy" id="2932257"/>
    <lineage>
        <taxon>Bacteria</taxon>
        <taxon>Bacillati</taxon>
        <taxon>Bacillota</taxon>
        <taxon>Bacilli</taxon>
        <taxon>Bacillales</taxon>
        <taxon>Bacillaceae</taxon>
        <taxon>Halobacillus</taxon>
    </lineage>
</organism>
<gene>
    <name evidence="2" type="ORF">MUN89_05480</name>
</gene>
<dbReference type="SUPFAM" id="SSF51735">
    <property type="entry name" value="NAD(P)-binding Rossmann-fold domains"/>
    <property type="match status" value="1"/>
</dbReference>
<dbReference type="PANTHER" id="PTHR12126:SF11">
    <property type="entry name" value="NADH DEHYDROGENASE [UBIQUINONE] 1 ALPHA SUBCOMPLEX SUBUNIT 9, MITOCHONDRIAL"/>
    <property type="match status" value="1"/>
</dbReference>
<feature type="domain" description="NAD(P)-binding" evidence="1">
    <location>
        <begin position="7"/>
        <end position="142"/>
    </location>
</feature>
<dbReference type="PANTHER" id="PTHR12126">
    <property type="entry name" value="NADH-UBIQUINONE OXIDOREDUCTASE 39 KDA SUBUNIT-RELATED"/>
    <property type="match status" value="1"/>
</dbReference>
<reference evidence="2 3" key="1">
    <citation type="submission" date="2022-04" db="EMBL/GenBank/DDBJ databases">
        <title>Halobacillus sp. isolated from saltern.</title>
        <authorList>
            <person name="Won M."/>
            <person name="Lee C.-M."/>
            <person name="Woen H.-Y."/>
            <person name="Kwon S.-W."/>
        </authorList>
    </citation>
    <scope>NUCLEOTIDE SEQUENCE [LARGE SCALE GENOMIC DNA]</scope>
    <source>
        <strain evidence="2 3">SSBR10-3</strain>
    </source>
</reference>
<dbReference type="InterPro" id="IPR051207">
    <property type="entry name" value="ComplexI_NDUFA9_subunit"/>
</dbReference>
<evidence type="ECO:0000313" key="3">
    <source>
        <dbReference type="Proteomes" id="UP000831787"/>
    </source>
</evidence>
<accession>A0ABY4ELS1</accession>
<dbReference type="Proteomes" id="UP000831787">
    <property type="component" value="Chromosome"/>
</dbReference>
<protein>
    <submittedName>
        <fullName evidence="2">NAD(P)H-binding protein</fullName>
    </submittedName>
</protein>
<evidence type="ECO:0000313" key="2">
    <source>
        <dbReference type="EMBL" id="UOQ45398.1"/>
    </source>
</evidence>
<name>A0ABY4ELS1_9BACI</name>
<dbReference type="EMBL" id="CP095073">
    <property type="protein sequence ID" value="UOQ45398.1"/>
    <property type="molecule type" value="Genomic_DNA"/>
</dbReference>
<dbReference type="Pfam" id="PF13460">
    <property type="entry name" value="NAD_binding_10"/>
    <property type="match status" value="1"/>
</dbReference>
<dbReference type="InterPro" id="IPR016040">
    <property type="entry name" value="NAD(P)-bd_dom"/>
</dbReference>
<keyword evidence="3" id="KW-1185">Reference proteome</keyword>
<evidence type="ECO:0000259" key="1">
    <source>
        <dbReference type="Pfam" id="PF13460"/>
    </source>
</evidence>